<gene>
    <name evidence="19" type="ORF">BV898_05033</name>
</gene>
<dbReference type="PRINTS" id="PR01449">
    <property type="entry name" value="BKCHANNELA"/>
</dbReference>
<keyword evidence="20" id="KW-1185">Reference proteome</keyword>
<feature type="transmembrane region" description="Helical" evidence="17">
    <location>
        <begin position="20"/>
        <end position="46"/>
    </location>
</feature>
<organism evidence="19 20">
    <name type="scientific">Hypsibius exemplaris</name>
    <name type="common">Freshwater tardigrade</name>
    <dbReference type="NCBI Taxonomy" id="2072580"/>
    <lineage>
        <taxon>Eukaryota</taxon>
        <taxon>Metazoa</taxon>
        <taxon>Ecdysozoa</taxon>
        <taxon>Tardigrada</taxon>
        <taxon>Eutardigrada</taxon>
        <taxon>Parachela</taxon>
        <taxon>Hypsibioidea</taxon>
        <taxon>Hypsibiidae</taxon>
        <taxon>Hypsibius</taxon>
    </lineage>
</organism>
<keyword evidence="2" id="KW-0813">Transport</keyword>
<dbReference type="GO" id="GO:0060072">
    <property type="term" value="F:large conductance calcium-activated potassium channel activity"/>
    <property type="evidence" value="ECO:0007669"/>
    <property type="project" value="TreeGrafter"/>
</dbReference>
<dbReference type="PANTHER" id="PTHR10027:SF33">
    <property type="entry name" value="CALCIUM-ACTIVATED POTASSIUM CHANNEL SUBUNIT ALPHA-1-RELATED"/>
    <property type="match status" value="1"/>
</dbReference>
<evidence type="ECO:0000256" key="2">
    <source>
        <dbReference type="ARBA" id="ARBA00022448"/>
    </source>
</evidence>
<feature type="transmembrane region" description="Helical" evidence="17">
    <location>
        <begin position="167"/>
        <end position="188"/>
    </location>
</feature>
<feature type="transmembrane region" description="Helical" evidence="17">
    <location>
        <begin position="137"/>
        <end position="155"/>
    </location>
</feature>
<evidence type="ECO:0000256" key="12">
    <source>
        <dbReference type="ARBA" id="ARBA00022989"/>
    </source>
</evidence>
<protein>
    <recommendedName>
        <fullName evidence="16">BK channel</fullName>
    </recommendedName>
</protein>
<dbReference type="GO" id="GO:0046872">
    <property type="term" value="F:metal ion binding"/>
    <property type="evidence" value="ECO:0007669"/>
    <property type="project" value="UniProtKB-KW"/>
</dbReference>
<name>A0A1W0X0J5_HYPEX</name>
<evidence type="ECO:0000256" key="4">
    <source>
        <dbReference type="ARBA" id="ARBA00022538"/>
    </source>
</evidence>
<keyword evidence="6" id="KW-0479">Metal-binding</keyword>
<dbReference type="Pfam" id="PF03493">
    <property type="entry name" value="BK_channel_a"/>
    <property type="match status" value="1"/>
</dbReference>
<dbReference type="InterPro" id="IPR036291">
    <property type="entry name" value="NAD(P)-bd_dom_sf"/>
</dbReference>
<keyword evidence="5 17" id="KW-0812">Transmembrane</keyword>
<evidence type="ECO:0000256" key="10">
    <source>
        <dbReference type="ARBA" id="ARBA00022882"/>
    </source>
</evidence>
<keyword evidence="4" id="KW-0633">Potassium transport</keyword>
<dbReference type="Pfam" id="PF00520">
    <property type="entry name" value="Ion_trans"/>
    <property type="match status" value="1"/>
</dbReference>
<dbReference type="InterPro" id="IPR003148">
    <property type="entry name" value="RCK_N"/>
</dbReference>
<evidence type="ECO:0000256" key="13">
    <source>
        <dbReference type="ARBA" id="ARBA00023065"/>
    </source>
</evidence>
<keyword evidence="9" id="KW-0460">Magnesium</keyword>
<evidence type="ECO:0000256" key="16">
    <source>
        <dbReference type="ARBA" id="ARBA00029579"/>
    </source>
</evidence>
<evidence type="ECO:0000256" key="5">
    <source>
        <dbReference type="ARBA" id="ARBA00022692"/>
    </source>
</evidence>
<dbReference type="InterPro" id="IPR027359">
    <property type="entry name" value="Volt_channel_dom_sf"/>
</dbReference>
<sequence>MVTKLANYDAPCVVLGKDRLWWIFLLSSLCTPFILAALTMIIRLMIRIHHNRKFFVDRNAKIDKTTTFTYFYEEFEVEWVTAIRDAADTLVSTRFRAGQIMAITSFVLSMCSLIIYYNTVSFFIKDVEQCQLFTNNVHQQADFAFNVFFLLYYLLRFAAAEEKITFLFNIWSIVDYFTVPPAFVGLALDRDWIGLKFLRVLYLRRIPNILWALGVMNSPAKIKLTQLGLTWIAILLAAGGMFHLVENSGDPFYPDYDGQRVTYWDFCYFAFGTMATLGSADINVKTILGKLTNVFLVFIVLMLIAFAVPEVLDLLGEREKHNGYHRKVHNEKHVVICGYITFDSVAEVFAEFFHPDRDIRDIKLICLDEGRPSMDFEAFLKKYKFQVGYLRGHIMNPTDLHRAKVHEADACLILANKTTNNAETEDTNNIMRVVALKNYHPKLRIIVQLLQYRSKSYLTSIPNWDPSVGDDVICLPEIKLGLLAQNCVAPGFATMMANIFAARASNLSDALPDWLNQYLSGAGMEMYPQTLSDTFSGLKFHELVEICYEKLNLLLLAVSNVPDENSSFFSLQFILNPPVGFRIQKGMTGCFIAESVNDAQRVSYYCRFCHDDIKTPDLIKPCECEGK</sequence>
<dbReference type="EMBL" id="MTYJ01000026">
    <property type="protein sequence ID" value="OQV20958.1"/>
    <property type="molecule type" value="Genomic_DNA"/>
</dbReference>
<dbReference type="PROSITE" id="PS51201">
    <property type="entry name" value="RCK_N"/>
    <property type="match status" value="1"/>
</dbReference>
<dbReference type="Gene3D" id="1.10.287.70">
    <property type="match status" value="1"/>
</dbReference>
<dbReference type="FunFam" id="1.10.287.70:FF:000015">
    <property type="entry name" value="Calcium-activated potassium channel subunit alpha-1 isoform X7"/>
    <property type="match status" value="1"/>
</dbReference>
<dbReference type="Proteomes" id="UP000192578">
    <property type="component" value="Unassembled WGS sequence"/>
</dbReference>
<comment type="subcellular location">
    <subcellularLocation>
        <location evidence="1">Cell membrane</location>
        <topology evidence="1">Multi-pass membrane protein</topology>
    </subcellularLocation>
</comment>
<dbReference type="FunFam" id="3.40.50.720:FF:000005">
    <property type="entry name" value="calcium-activated potassium channel subunit alpha-1 isoform X6"/>
    <property type="match status" value="1"/>
</dbReference>
<keyword evidence="10" id="KW-0851">Voltage-gated channel</keyword>
<keyword evidence="15 19" id="KW-0407">Ion channel</keyword>
<keyword evidence="13" id="KW-0406">Ion transport</keyword>
<dbReference type="Gene3D" id="3.40.50.720">
    <property type="entry name" value="NAD(P)-binding Rossmann-like Domain"/>
    <property type="match status" value="1"/>
</dbReference>
<keyword evidence="12 17" id="KW-1133">Transmembrane helix</keyword>
<evidence type="ECO:0000256" key="17">
    <source>
        <dbReference type="SAM" id="Phobius"/>
    </source>
</evidence>
<evidence type="ECO:0000256" key="15">
    <source>
        <dbReference type="ARBA" id="ARBA00023303"/>
    </source>
</evidence>
<evidence type="ECO:0000256" key="11">
    <source>
        <dbReference type="ARBA" id="ARBA00022958"/>
    </source>
</evidence>
<evidence type="ECO:0000256" key="3">
    <source>
        <dbReference type="ARBA" id="ARBA00022475"/>
    </source>
</evidence>
<dbReference type="InterPro" id="IPR047871">
    <property type="entry name" value="K_chnl_Slo-like"/>
</dbReference>
<dbReference type="SUPFAM" id="SSF81324">
    <property type="entry name" value="Voltage-gated potassium channels"/>
    <property type="match status" value="1"/>
</dbReference>
<dbReference type="GO" id="GO:0005886">
    <property type="term" value="C:plasma membrane"/>
    <property type="evidence" value="ECO:0007669"/>
    <property type="project" value="UniProtKB-SubCell"/>
</dbReference>
<dbReference type="InterPro" id="IPR005821">
    <property type="entry name" value="Ion_trans_dom"/>
</dbReference>
<proteinExistence type="predicted"/>
<dbReference type="SUPFAM" id="SSF51735">
    <property type="entry name" value="NAD(P)-binding Rossmann-fold domains"/>
    <property type="match status" value="1"/>
</dbReference>
<evidence type="ECO:0000256" key="1">
    <source>
        <dbReference type="ARBA" id="ARBA00004651"/>
    </source>
</evidence>
<dbReference type="AlphaFoldDB" id="A0A1W0X0J5"/>
<comment type="caution">
    <text evidence="19">The sequence shown here is derived from an EMBL/GenBank/DDBJ whole genome shotgun (WGS) entry which is preliminary data.</text>
</comment>
<accession>A0A1W0X0J5</accession>
<evidence type="ECO:0000256" key="7">
    <source>
        <dbReference type="ARBA" id="ARBA00022826"/>
    </source>
</evidence>
<evidence type="ECO:0000313" key="20">
    <source>
        <dbReference type="Proteomes" id="UP000192578"/>
    </source>
</evidence>
<feature type="transmembrane region" description="Helical" evidence="17">
    <location>
        <begin position="263"/>
        <end position="282"/>
    </location>
</feature>
<evidence type="ECO:0000256" key="6">
    <source>
        <dbReference type="ARBA" id="ARBA00022723"/>
    </source>
</evidence>
<keyword evidence="11" id="KW-0630">Potassium</keyword>
<feature type="domain" description="RCK N-terminal" evidence="18">
    <location>
        <begin position="331"/>
        <end position="468"/>
    </location>
</feature>
<evidence type="ECO:0000259" key="18">
    <source>
        <dbReference type="PROSITE" id="PS51201"/>
    </source>
</evidence>
<feature type="transmembrane region" description="Helical" evidence="17">
    <location>
        <begin position="224"/>
        <end position="243"/>
    </location>
</feature>
<dbReference type="Gene3D" id="1.20.120.350">
    <property type="entry name" value="Voltage-gated potassium channels. Chain C"/>
    <property type="match status" value="1"/>
</dbReference>
<feature type="transmembrane region" description="Helical" evidence="17">
    <location>
        <begin position="294"/>
        <end position="312"/>
    </location>
</feature>
<evidence type="ECO:0000256" key="14">
    <source>
        <dbReference type="ARBA" id="ARBA00023136"/>
    </source>
</evidence>
<dbReference type="OrthoDB" id="10035564at2759"/>
<feature type="transmembrane region" description="Helical" evidence="17">
    <location>
        <begin position="100"/>
        <end position="117"/>
    </location>
</feature>
<dbReference type="PANTHER" id="PTHR10027">
    <property type="entry name" value="CALCIUM-ACTIVATED POTASSIUM CHANNEL ALPHA CHAIN"/>
    <property type="match status" value="1"/>
</dbReference>
<keyword evidence="14 17" id="KW-0472">Membrane</keyword>
<evidence type="ECO:0000256" key="9">
    <source>
        <dbReference type="ARBA" id="ARBA00022842"/>
    </source>
</evidence>
<keyword evidence="8" id="KW-0106">Calcium</keyword>
<keyword evidence="3" id="KW-1003">Cell membrane</keyword>
<evidence type="ECO:0000256" key="8">
    <source>
        <dbReference type="ARBA" id="ARBA00022837"/>
    </source>
</evidence>
<dbReference type="InterPro" id="IPR003929">
    <property type="entry name" value="K_chnl_BK_asu"/>
</dbReference>
<dbReference type="GO" id="GO:0034702">
    <property type="term" value="C:monoatomic ion channel complex"/>
    <property type="evidence" value="ECO:0007669"/>
    <property type="project" value="UniProtKB-KW"/>
</dbReference>
<evidence type="ECO:0000313" key="19">
    <source>
        <dbReference type="EMBL" id="OQV20958.1"/>
    </source>
</evidence>
<reference evidence="20" key="1">
    <citation type="submission" date="2017-01" db="EMBL/GenBank/DDBJ databases">
        <title>Comparative genomics of anhydrobiosis in the tardigrade Hypsibius dujardini.</title>
        <authorList>
            <person name="Yoshida Y."/>
            <person name="Koutsovoulos G."/>
            <person name="Laetsch D."/>
            <person name="Stevens L."/>
            <person name="Kumar S."/>
            <person name="Horikawa D."/>
            <person name="Ishino K."/>
            <person name="Komine S."/>
            <person name="Tomita M."/>
            <person name="Blaxter M."/>
            <person name="Arakawa K."/>
        </authorList>
    </citation>
    <scope>NUCLEOTIDE SEQUENCE [LARGE SCALE GENOMIC DNA]</scope>
    <source>
        <strain evidence="20">Z151</strain>
    </source>
</reference>
<dbReference type="Pfam" id="PF22614">
    <property type="entry name" value="Slo-like_RCK"/>
    <property type="match status" value="1"/>
</dbReference>
<keyword evidence="7" id="KW-0631">Potassium channel</keyword>